<comment type="caution">
    <text evidence="2">The sequence shown here is derived from an EMBL/GenBank/DDBJ whole genome shotgun (WGS) entry which is preliminary data.</text>
</comment>
<dbReference type="OrthoDB" id="5398572at2759"/>
<accession>A0A484FSA3</accession>
<keyword evidence="3" id="KW-1185">Reference proteome</keyword>
<feature type="compositionally biased region" description="Low complexity" evidence="1">
    <location>
        <begin position="648"/>
        <end position="674"/>
    </location>
</feature>
<name>A0A484FSA3_COLOR</name>
<dbReference type="EMBL" id="AMCV02000015">
    <property type="protein sequence ID" value="TDZ21349.1"/>
    <property type="molecule type" value="Genomic_DNA"/>
</dbReference>
<feature type="compositionally biased region" description="Basic and acidic residues" evidence="1">
    <location>
        <begin position="593"/>
        <end position="610"/>
    </location>
</feature>
<feature type="compositionally biased region" description="Basic and acidic residues" evidence="1">
    <location>
        <begin position="75"/>
        <end position="90"/>
    </location>
</feature>
<evidence type="ECO:0008006" key="4">
    <source>
        <dbReference type="Google" id="ProtNLM"/>
    </source>
</evidence>
<dbReference type="Proteomes" id="UP000014480">
    <property type="component" value="Unassembled WGS sequence"/>
</dbReference>
<feature type="compositionally biased region" description="Basic and acidic residues" evidence="1">
    <location>
        <begin position="28"/>
        <end position="39"/>
    </location>
</feature>
<feature type="region of interest" description="Disordered" evidence="1">
    <location>
        <begin position="428"/>
        <end position="453"/>
    </location>
</feature>
<gene>
    <name evidence="2" type="ORF">Cob_v006037</name>
</gene>
<feature type="compositionally biased region" description="Low complexity" evidence="1">
    <location>
        <begin position="628"/>
        <end position="641"/>
    </location>
</feature>
<feature type="compositionally biased region" description="Polar residues" evidence="1">
    <location>
        <begin position="559"/>
        <end position="585"/>
    </location>
</feature>
<evidence type="ECO:0000313" key="2">
    <source>
        <dbReference type="EMBL" id="TDZ21349.1"/>
    </source>
</evidence>
<reference evidence="3" key="2">
    <citation type="journal article" date="2019" name="Mol. Plant Microbe Interact.">
        <title>Genome sequence resources for four phytopathogenic fungi from the Colletotrichum orbiculare species complex.</title>
        <authorList>
            <person name="Gan P."/>
            <person name="Tsushima A."/>
            <person name="Narusaka M."/>
            <person name="Narusaka Y."/>
            <person name="Takano Y."/>
            <person name="Kubo Y."/>
            <person name="Shirasu K."/>
        </authorList>
    </citation>
    <scope>GENOME REANNOTATION</scope>
    <source>
        <strain evidence="3">104-T / ATCC 96160 / CBS 514.97 / LARS 414 / MAFF 240422</strain>
    </source>
</reference>
<dbReference type="Gene3D" id="1.10.10.60">
    <property type="entry name" value="Homeodomain-like"/>
    <property type="match status" value="1"/>
</dbReference>
<feature type="region of interest" description="Disordered" evidence="1">
    <location>
        <begin position="168"/>
        <end position="187"/>
    </location>
</feature>
<feature type="compositionally biased region" description="Acidic residues" evidence="1">
    <location>
        <begin position="60"/>
        <end position="74"/>
    </location>
</feature>
<dbReference type="AlphaFoldDB" id="A0A484FSA3"/>
<reference evidence="3" key="1">
    <citation type="journal article" date="2013" name="New Phytol.">
        <title>Comparative genomic and transcriptomic analyses reveal the hemibiotrophic stage shift of Colletotrichum fungi.</title>
        <authorList>
            <person name="Gan P."/>
            <person name="Ikeda K."/>
            <person name="Irieda H."/>
            <person name="Narusaka M."/>
            <person name="O'Connell R.J."/>
            <person name="Narusaka Y."/>
            <person name="Takano Y."/>
            <person name="Kubo Y."/>
            <person name="Shirasu K."/>
        </authorList>
    </citation>
    <scope>NUCLEOTIDE SEQUENCE [LARGE SCALE GENOMIC DNA]</scope>
    <source>
        <strain evidence="3">104-T / ATCC 96160 / CBS 514.97 / LARS 414 / MAFF 240422</strain>
    </source>
</reference>
<organism evidence="2 3">
    <name type="scientific">Colletotrichum orbiculare (strain 104-T / ATCC 96160 / CBS 514.97 / LARS 414 / MAFF 240422)</name>
    <name type="common">Cucumber anthracnose fungus</name>
    <name type="synonym">Colletotrichum lagenarium</name>
    <dbReference type="NCBI Taxonomy" id="1213857"/>
    <lineage>
        <taxon>Eukaryota</taxon>
        <taxon>Fungi</taxon>
        <taxon>Dikarya</taxon>
        <taxon>Ascomycota</taxon>
        <taxon>Pezizomycotina</taxon>
        <taxon>Sordariomycetes</taxon>
        <taxon>Hypocreomycetidae</taxon>
        <taxon>Glomerellales</taxon>
        <taxon>Glomerellaceae</taxon>
        <taxon>Colletotrichum</taxon>
        <taxon>Colletotrichum orbiculare species complex</taxon>
    </lineage>
</organism>
<feature type="region of interest" description="Disordered" evidence="1">
    <location>
        <begin position="541"/>
        <end position="676"/>
    </location>
</feature>
<protein>
    <recommendedName>
        <fullName evidence="4">Myb dna-binding domain protein</fullName>
    </recommendedName>
</protein>
<dbReference type="STRING" id="1213857.A0A484FSA3"/>
<feature type="compositionally biased region" description="Polar residues" evidence="1">
    <location>
        <begin position="442"/>
        <end position="453"/>
    </location>
</feature>
<evidence type="ECO:0000313" key="3">
    <source>
        <dbReference type="Proteomes" id="UP000014480"/>
    </source>
</evidence>
<evidence type="ECO:0000256" key="1">
    <source>
        <dbReference type="SAM" id="MobiDB-lite"/>
    </source>
</evidence>
<feature type="region of interest" description="Disordered" evidence="1">
    <location>
        <begin position="1"/>
        <end position="124"/>
    </location>
</feature>
<proteinExistence type="predicted"/>
<sequence length="824" mass="90834">MVQTRANGGAEEQQADSARAARLTRRRGTSEDRDGDAARDPVLSAKAKGKQVSHASNLQEIDEDDEENEAENNEEGPKDGDEVAEQRSRVESYPVARFGAPRGSTVKDISPPPMSESEMGSQSATQRYEYASHQAAYTRFSSVIPSVKNVEDPLQNSREVVEEEVVVHGAQGSGGSGGGDDDGDDDDLEAREKAEFMEAALEPFWSATESLAKMLSDVNTGKNSWKLMHQLQCRNWRSVQELFMDEGEVFIDLPQKLAALSEKFHCRGRVVIAAANATALKNELFEIVHRDKKPLDLLERLDEDFPAPFLIFIPEDPTEIITDELVELALDIRTQRLIAGLAVTDVDTQNPTDLAAALFCDVAVGQKLAQRARAVKKLVKDRNVLEARAVLDMRYPFDADDVPNLVGRLGKYASEIISQAQMFFRPPPSVREPSFVREPSSVRASSPTDSLASSITDRQIVRKDVYDNILTKSNAQHLAHLISQGDPPPRPRSPSVARSEIIVYGDDVDAADASPRPPSPANSDSSFFLSVLPRVKNVLDRQSAEAQPTTSGAAAASHPATQQSSLRRVSFTPVNSTKRPLSPSQESDDPFEEDSRQADAQRREQLRIDRLIMPPPPRSRPLKRQRRSLPSQPIPSSSQSSAPPPSGNPSGSLANSTPPNGGGTSSPSSTPSSSINFGQLREQNRIIPARSNGVQQRVPWSDRDTERLVRLVEHHKCYWSKIARRQDPDRRLGSPGPEDTEDCVFDHPRDQQAIRDKARNLKVDLLKGDHPLYPFFDYIALGKKEREALISRGKNPDRKESDVDINGEVINTVYLAPDLGEDAA</sequence>